<dbReference type="EMBL" id="FOOK01000005">
    <property type="protein sequence ID" value="SFF78193.1"/>
    <property type="molecule type" value="Genomic_DNA"/>
</dbReference>
<evidence type="ECO:0000256" key="1">
    <source>
        <dbReference type="ARBA" id="ARBA00022679"/>
    </source>
</evidence>
<dbReference type="RefSeq" id="WP_092036082.1">
    <property type="nucleotide sequence ID" value="NZ_FOOK01000005.1"/>
</dbReference>
<evidence type="ECO:0000313" key="4">
    <source>
        <dbReference type="EMBL" id="SFF78193.1"/>
    </source>
</evidence>
<name>A0A1I2LGP9_9BACL</name>
<dbReference type="SUPFAM" id="SSF69593">
    <property type="entry name" value="Glycerol-3-phosphate (1)-acyltransferase"/>
    <property type="match status" value="1"/>
</dbReference>
<protein>
    <submittedName>
        <fullName evidence="4">1-acyl-sn-glycerol-3-phosphate acyltransferase</fullName>
    </submittedName>
</protein>
<reference evidence="4 5" key="1">
    <citation type="submission" date="2016-10" db="EMBL/GenBank/DDBJ databases">
        <authorList>
            <person name="de Groot N.N."/>
        </authorList>
    </citation>
    <scope>NUCLEOTIDE SEQUENCE [LARGE SCALE GENOMIC DNA]</scope>
    <source>
        <strain evidence="4 5">DSM 44945</strain>
    </source>
</reference>
<dbReference type="GO" id="GO:0003841">
    <property type="term" value="F:1-acylglycerol-3-phosphate O-acyltransferase activity"/>
    <property type="evidence" value="ECO:0007669"/>
    <property type="project" value="TreeGrafter"/>
</dbReference>
<dbReference type="PANTHER" id="PTHR10434:SF11">
    <property type="entry name" value="1-ACYL-SN-GLYCEROL-3-PHOSPHATE ACYLTRANSFERASE"/>
    <property type="match status" value="1"/>
</dbReference>
<dbReference type="SMART" id="SM00563">
    <property type="entry name" value="PlsC"/>
    <property type="match status" value="1"/>
</dbReference>
<dbReference type="OrthoDB" id="9803035at2"/>
<keyword evidence="5" id="KW-1185">Reference proteome</keyword>
<proteinExistence type="predicted"/>
<sequence>MFLYHTLQPVVRCLIRIYHRARVEGMDRVPAEGPLILVGNHLSLLDPFYIGAFFPRKIRFMAKKESFRHPVARWFLNHFRAFPVDRGKADLKSLKTAIGVLRNGEVLGMFPEGGRRENAPMRELKQGAAYLALKTGAPILPVYIEGTDRSLPRNAVWIRPHRIRIVVGECIRPGAEKTGRQSEEQISEEILRVWRRMAAEGREEGRQRG</sequence>
<organism evidence="4 5">
    <name type="scientific">Planifilum fulgidum</name>
    <dbReference type="NCBI Taxonomy" id="201973"/>
    <lineage>
        <taxon>Bacteria</taxon>
        <taxon>Bacillati</taxon>
        <taxon>Bacillota</taxon>
        <taxon>Bacilli</taxon>
        <taxon>Bacillales</taxon>
        <taxon>Thermoactinomycetaceae</taxon>
        <taxon>Planifilum</taxon>
    </lineage>
</organism>
<dbReference type="STRING" id="201973.SAMN04488025_10529"/>
<gene>
    <name evidence="4" type="ORF">SAMN04488025_10529</name>
</gene>
<evidence type="ECO:0000313" key="5">
    <source>
        <dbReference type="Proteomes" id="UP000198661"/>
    </source>
</evidence>
<dbReference type="Pfam" id="PF01553">
    <property type="entry name" value="Acyltransferase"/>
    <property type="match status" value="1"/>
</dbReference>
<dbReference type="AlphaFoldDB" id="A0A1I2LGP9"/>
<feature type="domain" description="Phospholipid/glycerol acyltransferase" evidence="3">
    <location>
        <begin position="35"/>
        <end position="147"/>
    </location>
</feature>
<dbReference type="CDD" id="cd07989">
    <property type="entry name" value="LPLAT_AGPAT-like"/>
    <property type="match status" value="1"/>
</dbReference>
<evidence type="ECO:0000259" key="3">
    <source>
        <dbReference type="SMART" id="SM00563"/>
    </source>
</evidence>
<dbReference type="Proteomes" id="UP000198661">
    <property type="component" value="Unassembled WGS sequence"/>
</dbReference>
<accession>A0A1I2LGP9</accession>
<evidence type="ECO:0000256" key="2">
    <source>
        <dbReference type="ARBA" id="ARBA00023315"/>
    </source>
</evidence>
<dbReference type="GO" id="GO:0006654">
    <property type="term" value="P:phosphatidic acid biosynthetic process"/>
    <property type="evidence" value="ECO:0007669"/>
    <property type="project" value="TreeGrafter"/>
</dbReference>
<keyword evidence="1 4" id="KW-0808">Transferase</keyword>
<dbReference type="PANTHER" id="PTHR10434">
    <property type="entry name" value="1-ACYL-SN-GLYCEROL-3-PHOSPHATE ACYLTRANSFERASE"/>
    <property type="match status" value="1"/>
</dbReference>
<dbReference type="InterPro" id="IPR002123">
    <property type="entry name" value="Plipid/glycerol_acylTrfase"/>
</dbReference>
<keyword evidence="2 4" id="KW-0012">Acyltransferase</keyword>